<dbReference type="PANTHER" id="PTHR46599">
    <property type="entry name" value="PIGGYBAC TRANSPOSABLE ELEMENT-DERIVED PROTEIN 4"/>
    <property type="match status" value="1"/>
</dbReference>
<name>A0ABY6K003_9ARAC</name>
<dbReference type="PANTHER" id="PTHR46599:SF3">
    <property type="entry name" value="PIGGYBAC TRANSPOSABLE ELEMENT-DERIVED PROTEIN 4"/>
    <property type="match status" value="1"/>
</dbReference>
<sequence>MDHNMPSTSGIDLFNVPEADEEFEDYFLADSGSELDDSIEDPQFTLEGLESDTTEIYHEESEEEQIRQPTPEDEGWTEVRLPLEKPTFSGTSGPKAAFFPGTLSPYSVFKQFFDEELFRTIKLETNKYARMVIDKERKKGPLNPRGLLAKWKAVSIAELKIFLAIIIHMSLVVKPRLREYWSNHIGMRTAFCKSTGMARERFEAILSMLHLNDNMLYIPHGQPGYDPIYKIRTLFDSLVNKFRTWYSPDEKLTIDEAICPFRGRVHFRVYIKGKPHKYGIKIYEICESSTGYTCNLDIYTGRHPHQDLQYNSILSLVDRIAEPYYQKGHIIYFDRWFSSPQLFNHLWEKKTLAVGTVRHNRKGLPKKAFSKKLKKGESIFCQNSQLLALKWRDTRDVFMIATTQDSSMIQAQKKIRRQPQTISITKPAIVVDYNKNKAGVDRSDQFMAYYPFHRRTLKWWKKLFFHIFGLTIVNSHIVYNKLTTGRKMPLREYHLAIMERLMEEAGTEILDEQPSASGSSERLIGKHFLTKIPATGKTTIQKRCKVCSDKGKRSSGKRYRVGCVAKVVINNTELTEHPPFGVISGKLDDHVTSNKTIVLKRVSQRHPGKTRVQSLTNNYQVTKDDRNFLDCHAEFILLGDLPQGHGLTFHLSEVHRGVDDKTERFFLRGHTMGLEFLTQPSLIVYITAVKQNGGMARKEFIKQLALQLMRDALNMRNQAKNLSRDLQVLIQKHAGTSSLEGYGGAASVLMLESAAKASMLGMTSNYRQSQTFSKVCLDHGAMINESCTPIPYSMRS</sequence>
<evidence type="ECO:0000313" key="4">
    <source>
        <dbReference type="EMBL" id="UYV61213.1"/>
    </source>
</evidence>
<organism evidence="4 5">
    <name type="scientific">Cordylochernes scorpioides</name>
    <dbReference type="NCBI Taxonomy" id="51811"/>
    <lineage>
        <taxon>Eukaryota</taxon>
        <taxon>Metazoa</taxon>
        <taxon>Ecdysozoa</taxon>
        <taxon>Arthropoda</taxon>
        <taxon>Chelicerata</taxon>
        <taxon>Arachnida</taxon>
        <taxon>Pseudoscorpiones</taxon>
        <taxon>Cheliferoidea</taxon>
        <taxon>Chernetidae</taxon>
        <taxon>Cordylochernes</taxon>
    </lineage>
</organism>
<evidence type="ECO:0000313" key="5">
    <source>
        <dbReference type="Proteomes" id="UP001235939"/>
    </source>
</evidence>
<proteinExistence type="predicted"/>
<feature type="coiled-coil region" evidence="1">
    <location>
        <begin position="705"/>
        <end position="732"/>
    </location>
</feature>
<feature type="domain" description="PiggyBac transposable element-derived protein" evidence="3">
    <location>
        <begin position="104"/>
        <end position="476"/>
    </location>
</feature>
<reference evidence="4 5" key="1">
    <citation type="submission" date="2022-01" db="EMBL/GenBank/DDBJ databases">
        <title>A chromosomal length assembly of Cordylochernes scorpioides.</title>
        <authorList>
            <person name="Zeh D."/>
            <person name="Zeh J."/>
        </authorList>
    </citation>
    <scope>NUCLEOTIDE SEQUENCE [LARGE SCALE GENOMIC DNA]</scope>
    <source>
        <strain evidence="4">IN4F17</strain>
        <tissue evidence="4">Whole Body</tissue>
    </source>
</reference>
<protein>
    <submittedName>
        <fullName evidence="4">PGBD5</fullName>
    </submittedName>
</protein>
<keyword evidence="1" id="KW-0175">Coiled coil</keyword>
<dbReference type="Pfam" id="PF13843">
    <property type="entry name" value="DDE_Tnp_1_7"/>
    <property type="match status" value="1"/>
</dbReference>
<feature type="region of interest" description="Disordered" evidence="2">
    <location>
        <begin position="49"/>
        <end position="75"/>
    </location>
</feature>
<evidence type="ECO:0000259" key="3">
    <source>
        <dbReference type="Pfam" id="PF13843"/>
    </source>
</evidence>
<evidence type="ECO:0000256" key="2">
    <source>
        <dbReference type="SAM" id="MobiDB-lite"/>
    </source>
</evidence>
<dbReference type="Proteomes" id="UP001235939">
    <property type="component" value="Chromosome 01"/>
</dbReference>
<dbReference type="EMBL" id="CP092863">
    <property type="protein sequence ID" value="UYV61213.1"/>
    <property type="molecule type" value="Genomic_DNA"/>
</dbReference>
<dbReference type="InterPro" id="IPR029526">
    <property type="entry name" value="PGBD"/>
</dbReference>
<keyword evidence="5" id="KW-1185">Reference proteome</keyword>
<evidence type="ECO:0000256" key="1">
    <source>
        <dbReference type="SAM" id="Coils"/>
    </source>
</evidence>
<gene>
    <name evidence="4" type="ORF">LAZ67_1003848</name>
</gene>
<accession>A0ABY6K003</accession>